<gene>
    <name evidence="1" type="ORF">FKW44_020535</name>
</gene>
<evidence type="ECO:0000313" key="2">
    <source>
        <dbReference type="Proteomes" id="UP000595437"/>
    </source>
</evidence>
<sequence>MSSKKDEDWYEGISSIEEALRKGMEEFGEVDQKVVLGSLLQKSQEHSYGEEIRLFEKGDI</sequence>
<accession>A0A7T8JZ70</accession>
<reference evidence="2" key="1">
    <citation type="submission" date="2021-01" db="EMBL/GenBank/DDBJ databases">
        <title>Caligus Genome Assembly.</title>
        <authorList>
            <person name="Gallardo-Escarate C."/>
        </authorList>
    </citation>
    <scope>NUCLEOTIDE SEQUENCE [LARGE SCALE GENOMIC DNA]</scope>
</reference>
<keyword evidence="2" id="KW-1185">Reference proteome</keyword>
<organism evidence="1 2">
    <name type="scientific">Caligus rogercresseyi</name>
    <name type="common">Sea louse</name>
    <dbReference type="NCBI Taxonomy" id="217165"/>
    <lineage>
        <taxon>Eukaryota</taxon>
        <taxon>Metazoa</taxon>
        <taxon>Ecdysozoa</taxon>
        <taxon>Arthropoda</taxon>
        <taxon>Crustacea</taxon>
        <taxon>Multicrustacea</taxon>
        <taxon>Hexanauplia</taxon>
        <taxon>Copepoda</taxon>
        <taxon>Siphonostomatoida</taxon>
        <taxon>Caligidae</taxon>
        <taxon>Caligus</taxon>
    </lineage>
</organism>
<dbReference type="Proteomes" id="UP000595437">
    <property type="component" value="Chromosome 14"/>
</dbReference>
<evidence type="ECO:0000313" key="1">
    <source>
        <dbReference type="EMBL" id="QQP39596.1"/>
    </source>
</evidence>
<protein>
    <submittedName>
        <fullName evidence="1">Uncharacterized protein</fullName>
    </submittedName>
</protein>
<proteinExistence type="predicted"/>
<name>A0A7T8JZ70_CALRO</name>
<dbReference type="EMBL" id="CP045903">
    <property type="protein sequence ID" value="QQP39596.1"/>
    <property type="molecule type" value="Genomic_DNA"/>
</dbReference>
<dbReference type="AlphaFoldDB" id="A0A7T8JZ70"/>